<keyword evidence="2" id="KW-1185">Reference proteome</keyword>
<dbReference type="KEGG" id="sutt:SUTMEG_09380"/>
<evidence type="ECO:0000313" key="2">
    <source>
        <dbReference type="Proteomes" id="UP000271003"/>
    </source>
</evidence>
<evidence type="ECO:0008006" key="3">
    <source>
        <dbReference type="Google" id="ProtNLM"/>
    </source>
</evidence>
<dbReference type="Proteomes" id="UP000271003">
    <property type="component" value="Chromosome"/>
</dbReference>
<proteinExistence type="predicted"/>
<dbReference type="Pfam" id="PF09652">
    <property type="entry name" value="Cas_VVA1548"/>
    <property type="match status" value="1"/>
</dbReference>
<sequence>MALWFVSRHLGARAWARARSLRVDHWVEHLDVEDVSEGDVVVGTLPVDKIAEINARGARFLALCLDLTSEMRGRELTPEDMEMLGGRLVEYRAQRVEST</sequence>
<dbReference type="RefSeq" id="WP_120176697.1">
    <property type="nucleotide sequence ID" value="NZ_AP018786.1"/>
</dbReference>
<gene>
    <name evidence="1" type="ORF">SUTMEG_09380</name>
</gene>
<organism evidence="1 2">
    <name type="scientific">Sutterella megalosphaeroides</name>
    <dbReference type="NCBI Taxonomy" id="2494234"/>
    <lineage>
        <taxon>Bacteria</taxon>
        <taxon>Pseudomonadati</taxon>
        <taxon>Pseudomonadota</taxon>
        <taxon>Betaproteobacteria</taxon>
        <taxon>Burkholderiales</taxon>
        <taxon>Sutterellaceae</taxon>
        <taxon>Sutterella</taxon>
    </lineage>
</organism>
<dbReference type="OrthoDB" id="8548152at2"/>
<reference evidence="1 2" key="1">
    <citation type="journal article" date="2018" name="Int. J. Syst. Evol. Microbiol.">
        <title>Mesosutterella multiformis gen. nov., sp. nov., a member of the family Sutterellaceae and Sutterella megalosphaeroides sp. nov., isolated from human faeces.</title>
        <authorList>
            <person name="Sakamoto M."/>
            <person name="Ikeyama N."/>
            <person name="Kunihiro T."/>
            <person name="Iino T."/>
            <person name="Yuki M."/>
            <person name="Ohkuma M."/>
        </authorList>
    </citation>
    <scope>NUCLEOTIDE SEQUENCE [LARGE SCALE GENOMIC DNA]</scope>
    <source>
        <strain evidence="1 2">6FBBBH3</strain>
    </source>
</reference>
<dbReference type="InterPro" id="IPR013443">
    <property type="entry name" value="CRISPR-assoc_prot_Csx16"/>
</dbReference>
<accession>A0A2Z6IBM2</accession>
<evidence type="ECO:0000313" key="1">
    <source>
        <dbReference type="EMBL" id="BBF23047.1"/>
    </source>
</evidence>
<dbReference type="NCBIfam" id="TIGR02620">
    <property type="entry name" value="cas_VVA1548"/>
    <property type="match status" value="1"/>
</dbReference>
<protein>
    <recommendedName>
        <fullName evidence="3">CRISPR-associated protein Csx16</fullName>
    </recommendedName>
</protein>
<dbReference type="AlphaFoldDB" id="A0A2Z6IBM2"/>
<dbReference type="EMBL" id="AP018786">
    <property type="protein sequence ID" value="BBF23047.1"/>
    <property type="molecule type" value="Genomic_DNA"/>
</dbReference>
<name>A0A2Z6IBM2_9BURK</name>